<name>A0A368JW24_9HYPH</name>
<evidence type="ECO:0000259" key="2">
    <source>
        <dbReference type="Pfam" id="PF13936"/>
    </source>
</evidence>
<protein>
    <submittedName>
        <fullName evidence="3">Helix-turn-helix domain-containing protein</fullName>
    </submittedName>
</protein>
<evidence type="ECO:0000313" key="3">
    <source>
        <dbReference type="EMBL" id="RCS21379.1"/>
    </source>
</evidence>
<sequence length="86" mass="9772">MPPTHMAPWAEPRTGRYLSFSEREDIAIERANGVGIRAIACKLGRSPSTVSREIRRNAAIRSGRMDYRPSTTQRHADRAARRHKKS</sequence>
<reference evidence="3 4" key="1">
    <citation type="submission" date="2018-07" db="EMBL/GenBank/DDBJ databases">
        <title>The draft genome of Phyllobacterium salinisoli.</title>
        <authorList>
            <person name="Liu L."/>
            <person name="Li L."/>
            <person name="Zhang X."/>
            <person name="Liang L."/>
        </authorList>
    </citation>
    <scope>NUCLEOTIDE SEQUENCE [LARGE SCALE GENOMIC DNA]</scope>
    <source>
        <strain evidence="3 4">LLAN61</strain>
    </source>
</reference>
<dbReference type="GO" id="GO:0004803">
    <property type="term" value="F:transposase activity"/>
    <property type="evidence" value="ECO:0007669"/>
    <property type="project" value="TreeGrafter"/>
</dbReference>
<evidence type="ECO:0000313" key="4">
    <source>
        <dbReference type="Proteomes" id="UP000253420"/>
    </source>
</evidence>
<comment type="caution">
    <text evidence="3">The sequence shown here is derived from an EMBL/GenBank/DDBJ whole genome shotgun (WGS) entry which is preliminary data.</text>
</comment>
<dbReference type="AlphaFoldDB" id="A0A368JW24"/>
<dbReference type="Proteomes" id="UP000253420">
    <property type="component" value="Unassembled WGS sequence"/>
</dbReference>
<dbReference type="GO" id="GO:0032196">
    <property type="term" value="P:transposition"/>
    <property type="evidence" value="ECO:0007669"/>
    <property type="project" value="TreeGrafter"/>
</dbReference>
<dbReference type="InterPro" id="IPR025246">
    <property type="entry name" value="IS30-like_HTH"/>
</dbReference>
<feature type="domain" description="Transposase IS30-like HTH" evidence="2">
    <location>
        <begin position="15"/>
        <end position="57"/>
    </location>
</feature>
<feature type="region of interest" description="Disordered" evidence="1">
    <location>
        <begin position="55"/>
        <end position="86"/>
    </location>
</feature>
<proteinExistence type="predicted"/>
<dbReference type="OrthoDB" id="9803231at2"/>
<evidence type="ECO:0000256" key="1">
    <source>
        <dbReference type="SAM" id="MobiDB-lite"/>
    </source>
</evidence>
<keyword evidence="4" id="KW-1185">Reference proteome</keyword>
<organism evidence="3 4">
    <name type="scientific">Phyllobacterium salinisoli</name>
    <dbReference type="NCBI Taxonomy" id="1899321"/>
    <lineage>
        <taxon>Bacteria</taxon>
        <taxon>Pseudomonadati</taxon>
        <taxon>Pseudomonadota</taxon>
        <taxon>Alphaproteobacteria</taxon>
        <taxon>Hyphomicrobiales</taxon>
        <taxon>Phyllobacteriaceae</taxon>
        <taxon>Phyllobacterium</taxon>
    </lineage>
</organism>
<accession>A0A368JW24</accession>
<dbReference type="EMBL" id="QOZG01000053">
    <property type="protein sequence ID" value="RCS21379.1"/>
    <property type="molecule type" value="Genomic_DNA"/>
</dbReference>
<dbReference type="InterPro" id="IPR051917">
    <property type="entry name" value="Transposase-Integrase"/>
</dbReference>
<gene>
    <name evidence="3" type="ORF">DUT91_24570</name>
</gene>
<dbReference type="Pfam" id="PF13936">
    <property type="entry name" value="HTH_38"/>
    <property type="match status" value="1"/>
</dbReference>
<dbReference type="PANTHER" id="PTHR10948:SF23">
    <property type="entry name" value="TRANSPOSASE INSI FOR INSERTION SEQUENCE ELEMENT IS30A-RELATED"/>
    <property type="match status" value="1"/>
</dbReference>
<dbReference type="GO" id="GO:0005829">
    <property type="term" value="C:cytosol"/>
    <property type="evidence" value="ECO:0007669"/>
    <property type="project" value="TreeGrafter"/>
</dbReference>
<dbReference type="PANTHER" id="PTHR10948">
    <property type="entry name" value="TRANSPOSASE"/>
    <property type="match status" value="1"/>
</dbReference>